<evidence type="ECO:0000313" key="3">
    <source>
        <dbReference type="EnsemblMetazoa" id="RPRC001791-PA"/>
    </source>
</evidence>
<evidence type="ECO:0000313" key="4">
    <source>
        <dbReference type="Proteomes" id="UP000015103"/>
    </source>
</evidence>
<name>T1HCM7_RHOPR</name>
<feature type="region of interest" description="Disordered" evidence="1">
    <location>
        <begin position="222"/>
        <end position="253"/>
    </location>
</feature>
<proteinExistence type="predicted"/>
<keyword evidence="2" id="KW-0472">Membrane</keyword>
<reference evidence="3" key="1">
    <citation type="submission" date="2015-05" db="UniProtKB">
        <authorList>
            <consortium name="EnsemblMetazoa"/>
        </authorList>
    </citation>
    <scope>IDENTIFICATION</scope>
</reference>
<protein>
    <submittedName>
        <fullName evidence="3">Uncharacterized protein</fullName>
    </submittedName>
</protein>
<dbReference type="RefSeq" id="XP_073984944.1">
    <property type="nucleotide sequence ID" value="XM_074128843.1"/>
</dbReference>
<feature type="compositionally biased region" description="Polar residues" evidence="1">
    <location>
        <begin position="237"/>
        <end position="253"/>
    </location>
</feature>
<evidence type="ECO:0000256" key="1">
    <source>
        <dbReference type="SAM" id="MobiDB-lite"/>
    </source>
</evidence>
<dbReference type="InParanoid" id="T1HCM7"/>
<dbReference type="VEuPathDB" id="VectorBase:RPRC001791"/>
<dbReference type="eggNOG" id="ENOG502S2E9">
    <property type="taxonomic scope" value="Eukaryota"/>
</dbReference>
<sequence length="253" mass="28113">MTMIGRGRFIWLVPDYSLSESPQNDNDNTEREPERMMGGERTRAYRYGMTLLCVGALFNWLGLTENNSEPVKFIGYTCLASGALLVCMAICFWANSAHRHVHNQVRPEQNNEAVVNIVDPGRERREFREKPPDYDTVADLSPPPSYDDAIRLSPAYLPPACGGIEGPSVDRCTEVTSPSTQTVTVSITPSSPVEKPTGESPKPDSSPLTRVIRLSSRLLRRTLSNVDHTDEEAPVQNRPSIHRSSSAQEIKDS</sequence>
<organism evidence="3 4">
    <name type="scientific">Rhodnius prolixus</name>
    <name type="common">Triatomid bug</name>
    <dbReference type="NCBI Taxonomy" id="13249"/>
    <lineage>
        <taxon>Eukaryota</taxon>
        <taxon>Metazoa</taxon>
        <taxon>Ecdysozoa</taxon>
        <taxon>Arthropoda</taxon>
        <taxon>Hexapoda</taxon>
        <taxon>Insecta</taxon>
        <taxon>Pterygota</taxon>
        <taxon>Neoptera</taxon>
        <taxon>Paraneoptera</taxon>
        <taxon>Hemiptera</taxon>
        <taxon>Heteroptera</taxon>
        <taxon>Panheteroptera</taxon>
        <taxon>Cimicomorpha</taxon>
        <taxon>Reduviidae</taxon>
        <taxon>Triatominae</taxon>
        <taxon>Rhodnius</taxon>
    </lineage>
</organism>
<dbReference type="OMA" id="FWANSAH"/>
<keyword evidence="2" id="KW-1133">Transmembrane helix</keyword>
<dbReference type="AlphaFoldDB" id="T1HCM7"/>
<keyword evidence="2" id="KW-0812">Transmembrane</keyword>
<dbReference type="STRING" id="13249.T1HCM7"/>
<dbReference type="Proteomes" id="UP000015103">
    <property type="component" value="Unassembled WGS sequence"/>
</dbReference>
<keyword evidence="4" id="KW-1185">Reference proteome</keyword>
<accession>T1HCM7</accession>
<feature type="transmembrane region" description="Helical" evidence="2">
    <location>
        <begin position="73"/>
        <end position="94"/>
    </location>
</feature>
<dbReference type="EnsemblMetazoa" id="RPRC001791-RA">
    <property type="protein sequence ID" value="RPRC001791-PA"/>
    <property type="gene ID" value="RPRC001791"/>
</dbReference>
<dbReference type="EMBL" id="ACPB03005271">
    <property type="status" value="NOT_ANNOTATED_CDS"/>
    <property type="molecule type" value="Genomic_DNA"/>
</dbReference>
<evidence type="ECO:0000256" key="2">
    <source>
        <dbReference type="SAM" id="Phobius"/>
    </source>
</evidence>
<feature type="region of interest" description="Disordered" evidence="1">
    <location>
        <begin position="176"/>
        <end position="209"/>
    </location>
</feature>
<feature type="compositionally biased region" description="Low complexity" evidence="1">
    <location>
        <begin position="176"/>
        <end position="193"/>
    </location>
</feature>
<feature type="transmembrane region" description="Helical" evidence="2">
    <location>
        <begin position="44"/>
        <end position="61"/>
    </location>
</feature>
<dbReference type="GeneID" id="141454520"/>
<dbReference type="HOGENOM" id="CLU_1200652_0_0_1"/>